<protein>
    <recommendedName>
        <fullName evidence="3">Restriction alleviation protein Lar</fullName>
    </recommendedName>
</protein>
<reference evidence="1" key="1">
    <citation type="submission" date="2020-05" db="EMBL/GenBank/DDBJ databases">
        <authorList>
            <person name="Chiriac C."/>
            <person name="Salcher M."/>
            <person name="Ghai R."/>
            <person name="Kavagutti S V."/>
        </authorList>
    </citation>
    <scope>NUCLEOTIDE SEQUENCE</scope>
</reference>
<accession>A0A6J5RZQ0</accession>
<proteinExistence type="predicted"/>
<evidence type="ECO:0008006" key="3">
    <source>
        <dbReference type="Google" id="ProtNLM"/>
    </source>
</evidence>
<dbReference type="EMBL" id="LR797388">
    <property type="protein sequence ID" value="CAB4212467.1"/>
    <property type="molecule type" value="Genomic_DNA"/>
</dbReference>
<dbReference type="EMBL" id="LR797276">
    <property type="protein sequence ID" value="CAB4199188.1"/>
    <property type="molecule type" value="Genomic_DNA"/>
</dbReference>
<gene>
    <name evidence="1" type="ORF">UFOVP1326_26</name>
    <name evidence="2" type="ORF">UFOVP1436_13</name>
</gene>
<evidence type="ECO:0000313" key="1">
    <source>
        <dbReference type="EMBL" id="CAB4199188.1"/>
    </source>
</evidence>
<organism evidence="1">
    <name type="scientific">uncultured Caudovirales phage</name>
    <dbReference type="NCBI Taxonomy" id="2100421"/>
    <lineage>
        <taxon>Viruses</taxon>
        <taxon>Duplodnaviria</taxon>
        <taxon>Heunggongvirae</taxon>
        <taxon>Uroviricota</taxon>
        <taxon>Caudoviricetes</taxon>
        <taxon>Peduoviridae</taxon>
        <taxon>Maltschvirus</taxon>
        <taxon>Maltschvirus maltsch</taxon>
    </lineage>
</organism>
<name>A0A6J5RZQ0_9CAUD</name>
<sequence length="364" mass="39863">MNERDKLLPCPFCGSDPRRLEYKAGFWTERVICDSCEFHLPPETWNLRARAARQEQAGEPVAWRQRYIDPEEGPSIWSHCDEHSRRLLAGRADYEVQPLYTHPQTSTPADQSTETACMGEPMLNYGQCFCRICGFTGQSTDHASSGCTGIPAADPKGVFAPAEPVIDGYPLCQGIPPADEVECDCPDLQFCKRNGGCVKLGDAPADHTAADATVREEGSGLKTAASAVGVTDLDALVARLHKAHAQTMNATGDDSMALKAAQAITDLRADKAHAIKVAEQEQNWRNDDLETIARLNGNITELQAQQHKREDEVGDMVRFHTECIVRLEADNAKARELRKAVRACGVKYGELQSDIDALLAKQGG</sequence>
<evidence type="ECO:0000313" key="2">
    <source>
        <dbReference type="EMBL" id="CAB4212467.1"/>
    </source>
</evidence>